<evidence type="ECO:0000256" key="1">
    <source>
        <dbReference type="SAM" id="MobiDB-lite"/>
    </source>
</evidence>
<comment type="caution">
    <text evidence="2">The sequence shown here is derived from an EMBL/GenBank/DDBJ whole genome shotgun (WGS) entry which is preliminary data.</text>
</comment>
<proteinExistence type="predicted"/>
<organism evidence="2 3">
    <name type="scientific">Gordonia sputi NBRC 100414</name>
    <dbReference type="NCBI Taxonomy" id="1089453"/>
    <lineage>
        <taxon>Bacteria</taxon>
        <taxon>Bacillati</taxon>
        <taxon>Actinomycetota</taxon>
        <taxon>Actinomycetes</taxon>
        <taxon>Mycobacteriales</taxon>
        <taxon>Gordoniaceae</taxon>
        <taxon>Gordonia</taxon>
    </lineage>
</organism>
<feature type="region of interest" description="Disordered" evidence="1">
    <location>
        <begin position="44"/>
        <end position="86"/>
    </location>
</feature>
<evidence type="ECO:0000313" key="2">
    <source>
        <dbReference type="EMBL" id="GAB40547.1"/>
    </source>
</evidence>
<reference evidence="2 3" key="1">
    <citation type="submission" date="2012-02" db="EMBL/GenBank/DDBJ databases">
        <title>Whole genome shotgun sequence of Gordonia sputi NBRC 100414.</title>
        <authorList>
            <person name="Yoshida I."/>
            <person name="Hosoyama A."/>
            <person name="Tsuchikane K."/>
            <person name="Katsumata H."/>
            <person name="Yamazaki S."/>
            <person name="Fujita N."/>
        </authorList>
    </citation>
    <scope>NUCLEOTIDE SEQUENCE [LARGE SCALE GENOMIC DNA]</scope>
    <source>
        <strain evidence="2 3">NBRC 100414</strain>
    </source>
</reference>
<name>H5U489_9ACTN</name>
<dbReference type="Proteomes" id="UP000005845">
    <property type="component" value="Unassembled WGS sequence"/>
</dbReference>
<feature type="non-terminal residue" evidence="2">
    <location>
        <position position="1"/>
    </location>
</feature>
<feature type="non-terminal residue" evidence="2">
    <location>
        <position position="86"/>
    </location>
</feature>
<keyword evidence="3" id="KW-1185">Reference proteome</keyword>
<gene>
    <name evidence="2" type="ORF">GOSPT_108_00010</name>
</gene>
<dbReference type="EMBL" id="BAFC01000106">
    <property type="protein sequence ID" value="GAB40547.1"/>
    <property type="molecule type" value="Genomic_DNA"/>
</dbReference>
<evidence type="ECO:0000313" key="3">
    <source>
        <dbReference type="Proteomes" id="UP000005845"/>
    </source>
</evidence>
<sequence length="86" mass="9399">LLCRVGGDLLHSARHAVEQRVHRVVQQPVARRVFEPQLLAHPVGGPCGHRRLQGRPQPPTPAFGTGLSNPGRVRCRMHPPASPRGL</sequence>
<protein>
    <submittedName>
        <fullName evidence="2">Uncharacterized protein</fullName>
    </submittedName>
</protein>
<dbReference type="AlphaFoldDB" id="H5U489"/>
<accession>H5U489</accession>